<dbReference type="EMBL" id="CM037159">
    <property type="protein sequence ID" value="KAH7865756.1"/>
    <property type="molecule type" value="Genomic_DNA"/>
</dbReference>
<sequence>MTVDELMATLEIHEQRINKRLSSTGQEQALQAKMTFRRNAEEGGTSQRARGRRRGCDQPQGRGDVGPTRGERGQEGECSADVQCYACCKYGHYSYDCTEDDSNEEVNEQANIAEEVEVVLLQMDACIAT</sequence>
<gene>
    <name evidence="1" type="ORF">Vadar_010777</name>
</gene>
<protein>
    <submittedName>
        <fullName evidence="1">Uncharacterized protein</fullName>
    </submittedName>
</protein>
<organism evidence="1 2">
    <name type="scientific">Vaccinium darrowii</name>
    <dbReference type="NCBI Taxonomy" id="229202"/>
    <lineage>
        <taxon>Eukaryota</taxon>
        <taxon>Viridiplantae</taxon>
        <taxon>Streptophyta</taxon>
        <taxon>Embryophyta</taxon>
        <taxon>Tracheophyta</taxon>
        <taxon>Spermatophyta</taxon>
        <taxon>Magnoliopsida</taxon>
        <taxon>eudicotyledons</taxon>
        <taxon>Gunneridae</taxon>
        <taxon>Pentapetalae</taxon>
        <taxon>asterids</taxon>
        <taxon>Ericales</taxon>
        <taxon>Ericaceae</taxon>
        <taxon>Vaccinioideae</taxon>
        <taxon>Vaccinieae</taxon>
        <taxon>Vaccinium</taxon>
    </lineage>
</organism>
<comment type="caution">
    <text evidence="1">The sequence shown here is derived from an EMBL/GenBank/DDBJ whole genome shotgun (WGS) entry which is preliminary data.</text>
</comment>
<proteinExistence type="predicted"/>
<keyword evidence="2" id="KW-1185">Reference proteome</keyword>
<dbReference type="Proteomes" id="UP000828048">
    <property type="component" value="Chromosome 9"/>
</dbReference>
<name>A0ACB7ZIG3_9ERIC</name>
<reference evidence="1 2" key="1">
    <citation type="journal article" date="2021" name="Hortic Res">
        <title>High-quality reference genome and annotation aids understanding of berry development for evergreen blueberry (Vaccinium darrowii).</title>
        <authorList>
            <person name="Yu J."/>
            <person name="Hulse-Kemp A.M."/>
            <person name="Babiker E."/>
            <person name="Staton M."/>
        </authorList>
    </citation>
    <scope>NUCLEOTIDE SEQUENCE [LARGE SCALE GENOMIC DNA]</scope>
    <source>
        <strain evidence="2">cv. NJ 8807/NJ 8810</strain>
        <tissue evidence="1">Young leaf</tissue>
    </source>
</reference>
<accession>A0ACB7ZIG3</accession>
<evidence type="ECO:0000313" key="2">
    <source>
        <dbReference type="Proteomes" id="UP000828048"/>
    </source>
</evidence>
<evidence type="ECO:0000313" key="1">
    <source>
        <dbReference type="EMBL" id="KAH7865756.1"/>
    </source>
</evidence>